<dbReference type="OrthoDB" id="2012278at2759"/>
<evidence type="ECO:0000313" key="3">
    <source>
        <dbReference type="EMBL" id="OBR10869.1"/>
    </source>
</evidence>
<dbReference type="SUPFAM" id="SSF51445">
    <property type="entry name" value="(Trans)glycosidases"/>
    <property type="match status" value="1"/>
</dbReference>
<dbReference type="VEuPathDB" id="FungiDB:CH63R_06561"/>
<evidence type="ECO:0000313" key="4">
    <source>
        <dbReference type="Proteomes" id="UP000092177"/>
    </source>
</evidence>
<dbReference type="InterPro" id="IPR039514">
    <property type="entry name" value="6GAL-like"/>
</dbReference>
<proteinExistence type="predicted"/>
<gene>
    <name evidence="3" type="ORF">CH63R_06561</name>
</gene>
<keyword evidence="1" id="KW-0732">Signal</keyword>
<dbReference type="InterPro" id="IPR039743">
    <property type="entry name" value="6GAL/EXGAL"/>
</dbReference>
<comment type="caution">
    <text evidence="3">The sequence shown here is derived from an EMBL/GenBank/DDBJ whole genome shotgun (WGS) entry which is preliminary data.</text>
</comment>
<accession>A0A1B7YFM8</accession>
<dbReference type="KEGG" id="chig:CH63R_06561"/>
<organism evidence="3 4">
    <name type="scientific">Colletotrichum higginsianum (strain IMI 349063)</name>
    <name type="common">Crucifer anthracnose fungus</name>
    <dbReference type="NCBI Taxonomy" id="759273"/>
    <lineage>
        <taxon>Eukaryota</taxon>
        <taxon>Fungi</taxon>
        <taxon>Dikarya</taxon>
        <taxon>Ascomycota</taxon>
        <taxon>Pezizomycotina</taxon>
        <taxon>Sordariomycetes</taxon>
        <taxon>Hypocreomycetidae</taxon>
        <taxon>Glomerellales</taxon>
        <taxon>Glomerellaceae</taxon>
        <taxon>Colletotrichum</taxon>
        <taxon>Colletotrichum destructivum species complex</taxon>
    </lineage>
</organism>
<dbReference type="InterPro" id="IPR013780">
    <property type="entry name" value="Glyco_hydro_b"/>
</dbReference>
<keyword evidence="4" id="KW-1185">Reference proteome</keyword>
<dbReference type="AlphaFoldDB" id="A0A1B7YFM8"/>
<feature type="chain" id="PRO_5008601605" evidence="1">
    <location>
        <begin position="22"/>
        <end position="483"/>
    </location>
</feature>
<evidence type="ECO:0000259" key="2">
    <source>
        <dbReference type="Pfam" id="PF14587"/>
    </source>
</evidence>
<dbReference type="GeneID" id="28865643"/>
<reference evidence="4" key="1">
    <citation type="journal article" date="2017" name="BMC Genomics">
        <title>Gapless genome assembly of Colletotrichum higginsianum reveals chromosome structure and association of transposable elements with secondary metabolite gene clusters.</title>
        <authorList>
            <person name="Dallery J.-F."/>
            <person name="Lapalu N."/>
            <person name="Zampounis A."/>
            <person name="Pigne S."/>
            <person name="Luyten I."/>
            <person name="Amselem J."/>
            <person name="Wittenberg A.H.J."/>
            <person name="Zhou S."/>
            <person name="de Queiroz M.V."/>
            <person name="Robin G.P."/>
            <person name="Auger A."/>
            <person name="Hainaut M."/>
            <person name="Henrissat B."/>
            <person name="Kim K.-T."/>
            <person name="Lee Y.-H."/>
            <person name="Lespinet O."/>
            <person name="Schwartz D.C."/>
            <person name="Thon M.R."/>
            <person name="O'Connell R.J."/>
        </authorList>
    </citation>
    <scope>NUCLEOTIDE SEQUENCE [LARGE SCALE GENOMIC DNA]</scope>
    <source>
        <strain evidence="4">IMI 349063</strain>
    </source>
</reference>
<protein>
    <submittedName>
        <fullName evidence="3">Endo-beta-1,6-galactanase</fullName>
    </submittedName>
</protein>
<evidence type="ECO:0000256" key="1">
    <source>
        <dbReference type="SAM" id="SignalP"/>
    </source>
</evidence>
<dbReference type="Gene3D" id="2.60.40.1180">
    <property type="entry name" value="Golgi alpha-mannosidase II"/>
    <property type="match status" value="1"/>
</dbReference>
<feature type="domain" description="Endo-beta-1,6-galactanase-like" evidence="2">
    <location>
        <begin position="26"/>
        <end position="257"/>
    </location>
</feature>
<dbReference type="EMBL" id="LTAN01000004">
    <property type="protein sequence ID" value="OBR10869.1"/>
    <property type="molecule type" value="Genomic_DNA"/>
</dbReference>
<dbReference type="RefSeq" id="XP_018159386.1">
    <property type="nucleotide sequence ID" value="XM_018301536.1"/>
</dbReference>
<dbReference type="Proteomes" id="UP000092177">
    <property type="component" value="Chromosome 4"/>
</dbReference>
<dbReference type="Pfam" id="PF14587">
    <property type="entry name" value="Glyco_hydr_30_2"/>
    <property type="match status" value="1"/>
</dbReference>
<dbReference type="PANTHER" id="PTHR42767:SF1">
    <property type="entry name" value="ENDO-BETA-1,6-GALACTANASE-LIKE DOMAIN-CONTAINING PROTEIN"/>
    <property type="match status" value="1"/>
</dbReference>
<dbReference type="PANTHER" id="PTHR42767">
    <property type="entry name" value="ENDO-BETA-1,6-GALACTANASE"/>
    <property type="match status" value="1"/>
</dbReference>
<name>A0A1B7YFM8_COLHI</name>
<dbReference type="Gene3D" id="3.20.20.80">
    <property type="entry name" value="Glycosidases"/>
    <property type="match status" value="1"/>
</dbReference>
<dbReference type="InterPro" id="IPR017853">
    <property type="entry name" value="GH"/>
</dbReference>
<sequence length="483" mass="53050">MHFNPLAAVALGLASLSVVAADTTTIIDAKSDHGTWEGWGTSLAWWARRFGTRDDLADIFFTTKTTSLGGASLPGLGFNIVRHNAGACSWNAVNGERMVVSPKMMLSRQIEGHWVDWASADPASSSWRWDVDTAQRAMLQKAKSRGANRFELFSNSPMWWMTKNHNPSGSADGSENIQPWNLAQHAVYMATVARHARDNWGIDFESVEPFNEPSANWWKADGTQEGCHIDVPTQATIINALRTELDGRGLGAVTIAASDESYYDQAAATLTGLANAGALRHVARVNVHGYQYANGRRDLVSSLAAASGLRVWNSEYGESDATGERLASNLLLDLRWLRPTAWVYWQVLDGGGWGVVDADNEAGTVGAANQKYFVLAQFARHIREGMRILDGGADNVVAAYDAARSRLVIVAVNWGDAQYLNFDLSRFAQASTNGAKVTRWRTQIGASGDRYIQANDTTMSGTKFWSFFEKKMVQTFEIENVKL</sequence>
<feature type="signal peptide" evidence="1">
    <location>
        <begin position="1"/>
        <end position="21"/>
    </location>
</feature>
<dbReference type="GO" id="GO:0004553">
    <property type="term" value="F:hydrolase activity, hydrolyzing O-glycosyl compounds"/>
    <property type="evidence" value="ECO:0007669"/>
    <property type="project" value="InterPro"/>
</dbReference>